<gene>
    <name evidence="1" type="ORF">Q3M24_04195</name>
</gene>
<dbReference type="AlphaFoldDB" id="A0AAU8LYR7"/>
<proteinExistence type="predicted"/>
<reference evidence="1" key="2">
    <citation type="submission" date="2024-06" db="EMBL/GenBank/DDBJ databases">
        <authorList>
            <person name="Plum-Jensen L.E."/>
            <person name="Schramm A."/>
            <person name="Marshall I.P.G."/>
        </authorList>
    </citation>
    <scope>NUCLEOTIDE SEQUENCE</scope>
    <source>
        <strain evidence="1">Rat1</strain>
    </source>
</reference>
<dbReference type="KEGG" id="eaj:Q3M24_04195"/>
<protein>
    <submittedName>
        <fullName evidence="1">Choice-of-anchor J domain-containing protein</fullName>
    </submittedName>
</protein>
<accession>A0AAU8LYR7</accession>
<dbReference type="NCBIfam" id="NF038128">
    <property type="entry name" value="choice_anch_J"/>
    <property type="match status" value="1"/>
</dbReference>
<dbReference type="Gene3D" id="2.60.120.200">
    <property type="match status" value="1"/>
</dbReference>
<sequence>MKNPESMWKKIITNIFQLLLFLLFVENSFATVVVSETFSSCPGTPDGWTVTNHSDGCEWIFDSDRENTTGGEGCFAFANSHDTCESSSVDTSLDTPALDCSTLHGTQLSFSYDGYTESVDTENVFLVQVSVGGGGVWTTVDWQPADTNDLLGPQAASIDISSLVDGQSDVRIRFRYTASTPWWWQLDDVKVSSGFQWLLFMPAIIGRPIP</sequence>
<dbReference type="EMBL" id="CP159373">
    <property type="protein sequence ID" value="XCN73965.1"/>
    <property type="molecule type" value="Genomic_DNA"/>
</dbReference>
<organism evidence="1">
    <name type="scientific">Candidatus Electrothrix aestuarii</name>
    <dbReference type="NCBI Taxonomy" id="3062594"/>
    <lineage>
        <taxon>Bacteria</taxon>
        <taxon>Pseudomonadati</taxon>
        <taxon>Thermodesulfobacteriota</taxon>
        <taxon>Desulfobulbia</taxon>
        <taxon>Desulfobulbales</taxon>
        <taxon>Desulfobulbaceae</taxon>
        <taxon>Candidatus Electrothrix</taxon>
    </lineage>
</organism>
<name>A0AAU8LYR7_9BACT</name>
<evidence type="ECO:0000313" key="1">
    <source>
        <dbReference type="EMBL" id="XCN73965.1"/>
    </source>
</evidence>
<reference evidence="1" key="1">
    <citation type="journal article" date="2024" name="Syst. Appl. Microbiol.">
        <title>First single-strain enrichments of Electrothrix cable bacteria, description of E. aestuarii sp. nov. and E. rattekaaiensis sp. nov., and proposal of a cable bacteria taxonomy following the rules of the SeqCode.</title>
        <authorList>
            <person name="Plum-Jensen L.E."/>
            <person name="Schramm A."/>
            <person name="Marshall I.P.G."/>
        </authorList>
    </citation>
    <scope>NUCLEOTIDE SEQUENCE</scope>
    <source>
        <strain evidence="1">Rat1</strain>
    </source>
</reference>